<keyword evidence="6" id="KW-0732">Signal</keyword>
<keyword evidence="4" id="KW-1015">Disulfide bond</keyword>
<dbReference type="PANTHER" id="PTHR43142">
    <property type="entry name" value="CARBOXYLIC ESTER HYDROLASE"/>
    <property type="match status" value="1"/>
</dbReference>
<protein>
    <recommendedName>
        <fullName evidence="6">Carboxylic ester hydrolase</fullName>
        <ecNumber evidence="6">3.1.1.-</ecNumber>
    </recommendedName>
</protein>
<evidence type="ECO:0000256" key="5">
    <source>
        <dbReference type="ARBA" id="ARBA00023180"/>
    </source>
</evidence>
<dbReference type="InterPro" id="IPR002018">
    <property type="entry name" value="CarbesteraseB"/>
</dbReference>
<dbReference type="Gene3D" id="3.40.50.1820">
    <property type="entry name" value="alpha/beta hydrolase"/>
    <property type="match status" value="1"/>
</dbReference>
<dbReference type="GO" id="GO:0052689">
    <property type="term" value="F:carboxylic ester hydrolase activity"/>
    <property type="evidence" value="ECO:0007669"/>
    <property type="project" value="UniProtKB-KW"/>
</dbReference>
<dbReference type="SUPFAM" id="SSF53474">
    <property type="entry name" value="alpha/beta-Hydrolases"/>
    <property type="match status" value="1"/>
</dbReference>
<dbReference type="InterPro" id="IPR029058">
    <property type="entry name" value="AB_hydrolase_fold"/>
</dbReference>
<evidence type="ECO:0000256" key="6">
    <source>
        <dbReference type="RuleBase" id="RU361235"/>
    </source>
</evidence>
<keyword evidence="5" id="KW-0325">Glycoprotein</keyword>
<evidence type="ECO:0000256" key="4">
    <source>
        <dbReference type="ARBA" id="ARBA00023157"/>
    </source>
</evidence>
<dbReference type="EC" id="3.1.1.-" evidence="6"/>
<dbReference type="PROSITE" id="PS00941">
    <property type="entry name" value="CARBOXYLESTERASE_B_2"/>
    <property type="match status" value="1"/>
</dbReference>
<organism evidence="8 9">
    <name type="scientific">Exocentrus adspersus</name>
    <dbReference type="NCBI Taxonomy" id="1586481"/>
    <lineage>
        <taxon>Eukaryota</taxon>
        <taxon>Metazoa</taxon>
        <taxon>Ecdysozoa</taxon>
        <taxon>Arthropoda</taxon>
        <taxon>Hexapoda</taxon>
        <taxon>Insecta</taxon>
        <taxon>Pterygota</taxon>
        <taxon>Neoptera</taxon>
        <taxon>Endopterygota</taxon>
        <taxon>Coleoptera</taxon>
        <taxon>Polyphaga</taxon>
        <taxon>Cucujiformia</taxon>
        <taxon>Chrysomeloidea</taxon>
        <taxon>Cerambycidae</taxon>
        <taxon>Lamiinae</taxon>
        <taxon>Acanthocinini</taxon>
        <taxon>Exocentrus</taxon>
    </lineage>
</organism>
<dbReference type="EMBL" id="JANEYG010000001">
    <property type="protein sequence ID" value="KAJ8925574.1"/>
    <property type="molecule type" value="Genomic_DNA"/>
</dbReference>
<dbReference type="AlphaFoldDB" id="A0AAV8WGC2"/>
<keyword evidence="9" id="KW-1185">Reference proteome</keyword>
<dbReference type="PROSITE" id="PS00122">
    <property type="entry name" value="CARBOXYLESTERASE_B_1"/>
    <property type="match status" value="1"/>
</dbReference>
<keyword evidence="3 6" id="KW-0378">Hydrolase</keyword>
<comment type="caution">
    <text evidence="8">The sequence shown here is derived from an EMBL/GenBank/DDBJ whole genome shotgun (WGS) entry which is preliminary data.</text>
</comment>
<evidence type="ECO:0000256" key="3">
    <source>
        <dbReference type="ARBA" id="ARBA00022801"/>
    </source>
</evidence>
<name>A0AAV8WGC2_9CUCU</name>
<dbReference type="InterPro" id="IPR019826">
    <property type="entry name" value="Carboxylesterase_B_AS"/>
</dbReference>
<gene>
    <name evidence="8" type="ORF">NQ315_009414</name>
</gene>
<dbReference type="InterPro" id="IPR019819">
    <property type="entry name" value="Carboxylesterase_B_CS"/>
</dbReference>
<feature type="signal peptide" evidence="6">
    <location>
        <begin position="1"/>
        <end position="18"/>
    </location>
</feature>
<reference evidence="8 9" key="1">
    <citation type="journal article" date="2023" name="Insect Mol. Biol.">
        <title>Genome sequencing provides insights into the evolution of gene families encoding plant cell wall-degrading enzymes in longhorned beetles.</title>
        <authorList>
            <person name="Shin N.R."/>
            <person name="Okamura Y."/>
            <person name="Kirsch R."/>
            <person name="Pauchet Y."/>
        </authorList>
    </citation>
    <scope>NUCLEOTIDE SEQUENCE [LARGE SCALE GENOMIC DNA]</scope>
    <source>
        <strain evidence="8">EAD_L_NR</strain>
    </source>
</reference>
<evidence type="ECO:0000313" key="8">
    <source>
        <dbReference type="EMBL" id="KAJ8925574.1"/>
    </source>
</evidence>
<feature type="domain" description="Carboxylesterase type B" evidence="7">
    <location>
        <begin position="23"/>
        <end position="531"/>
    </location>
</feature>
<sequence length="546" mass="61074">MSFLVLNSFFLLFSGSCATLVSDDPIVSLPYGQVRGRIAVTESDGTTFYSFQEVPYAAPPLGSLRFQPPQPVPKWNGTLNAQSNTKMCYQVTANNHYENEDCLYLNVYSPVPPGSENTLPVLINIYGGTFTHGSAMFQYAGPQAFMNRGVVLVTFNYRVGPFGFLSTEDNVIPGNMGVKDQQFALKWVQENIHLFGGDPTKVTLMGQSAGAASVTYQILSPGSAGLFRGAIAESGSALCPWAHQRHALDTAYKVAAYIDPNFNTNSSTKELAEFLTDVEASAIDSASEKYQVWAPVVEPEHEGAFITDSMYEMVKNGRINKVPLIIGINSEEYISKAADLNSFKVSMAATDKYPQKIISENLNIVDEETKIEAGKSVRSIYTSGLFQDDLASAIKYLSDNTFDKGVIRYADFQSQFSDVYFYQFSYHGLLGRNNVSMEGLEGRVQHGEDSRYLWTAALNINSYPESDQITADRYMTLFTDFAKYMNPTPEPKQLLQNLQWPTVSQDTFSYLNIDDNLEVRMNPRNFSYQKWVQLYEKYGVQPFYTF</sequence>
<proteinExistence type="inferred from homology"/>
<comment type="similarity">
    <text evidence="1 6">Belongs to the type-B carboxylesterase/lipase family.</text>
</comment>
<keyword evidence="2" id="KW-0719">Serine esterase</keyword>
<feature type="chain" id="PRO_5043112983" description="Carboxylic ester hydrolase" evidence="6">
    <location>
        <begin position="19"/>
        <end position="546"/>
    </location>
</feature>
<evidence type="ECO:0000313" key="9">
    <source>
        <dbReference type="Proteomes" id="UP001159042"/>
    </source>
</evidence>
<evidence type="ECO:0000256" key="1">
    <source>
        <dbReference type="ARBA" id="ARBA00005964"/>
    </source>
</evidence>
<evidence type="ECO:0000256" key="2">
    <source>
        <dbReference type="ARBA" id="ARBA00022487"/>
    </source>
</evidence>
<dbReference type="Pfam" id="PF00135">
    <property type="entry name" value="COesterase"/>
    <property type="match status" value="1"/>
</dbReference>
<dbReference type="Proteomes" id="UP001159042">
    <property type="component" value="Unassembled WGS sequence"/>
</dbReference>
<accession>A0AAV8WGC2</accession>
<dbReference type="PANTHER" id="PTHR43142:SF1">
    <property type="entry name" value="CARBOXYLIC ESTER HYDROLASE"/>
    <property type="match status" value="1"/>
</dbReference>
<evidence type="ECO:0000259" key="7">
    <source>
        <dbReference type="Pfam" id="PF00135"/>
    </source>
</evidence>